<dbReference type="PANTHER" id="PTHR47959">
    <property type="entry name" value="ATP-DEPENDENT RNA HELICASE RHLE-RELATED"/>
    <property type="match status" value="1"/>
</dbReference>
<evidence type="ECO:0000256" key="5">
    <source>
        <dbReference type="ARBA" id="ARBA00038437"/>
    </source>
</evidence>
<dbReference type="CDD" id="cd00268">
    <property type="entry name" value="DEADc"/>
    <property type="match status" value="1"/>
</dbReference>
<dbReference type="SMART" id="SM00487">
    <property type="entry name" value="DEXDc"/>
    <property type="match status" value="1"/>
</dbReference>
<keyword evidence="4 7" id="KW-0067">ATP-binding</keyword>
<dbReference type="GO" id="GO:0005524">
    <property type="term" value="F:ATP binding"/>
    <property type="evidence" value="ECO:0007669"/>
    <property type="project" value="UniProtKB-KW"/>
</dbReference>
<keyword evidence="13" id="KW-1185">Reference proteome</keyword>
<dbReference type="PANTHER" id="PTHR47959:SF13">
    <property type="entry name" value="ATP-DEPENDENT RNA HELICASE RHLE"/>
    <property type="match status" value="1"/>
</dbReference>
<dbReference type="InterPro" id="IPR014001">
    <property type="entry name" value="Helicase_ATP-bd"/>
</dbReference>
<name>H2BVK2_GILLR</name>
<dbReference type="CDD" id="cd18787">
    <property type="entry name" value="SF2_C_DEAD"/>
    <property type="match status" value="1"/>
</dbReference>
<evidence type="ECO:0000256" key="7">
    <source>
        <dbReference type="RuleBase" id="RU000492"/>
    </source>
</evidence>
<dbReference type="HOGENOM" id="CLU_003041_21_1_10"/>
<keyword evidence="1 7" id="KW-0547">Nucleotide-binding</keyword>
<feature type="domain" description="DEAD-box RNA helicase Q" evidence="11">
    <location>
        <begin position="2"/>
        <end position="30"/>
    </location>
</feature>
<dbReference type="Pfam" id="PF03880">
    <property type="entry name" value="DbpA"/>
    <property type="match status" value="1"/>
</dbReference>
<dbReference type="CDD" id="cd12252">
    <property type="entry name" value="RRM_DbpA"/>
    <property type="match status" value="1"/>
</dbReference>
<dbReference type="Proteomes" id="UP000003844">
    <property type="component" value="Unassembled WGS sequence"/>
</dbReference>
<protein>
    <submittedName>
        <fullName evidence="12">DEAD/DEAH box helicase domain protein</fullName>
    </submittedName>
</protein>
<evidence type="ECO:0000313" key="12">
    <source>
        <dbReference type="EMBL" id="EHQ03958.1"/>
    </source>
</evidence>
<dbReference type="STRING" id="865937.Gilli_3357"/>
<evidence type="ECO:0000259" key="11">
    <source>
        <dbReference type="PROSITE" id="PS51195"/>
    </source>
</evidence>
<feature type="compositionally biased region" description="Low complexity" evidence="8">
    <location>
        <begin position="575"/>
        <end position="584"/>
    </location>
</feature>
<evidence type="ECO:0000259" key="9">
    <source>
        <dbReference type="PROSITE" id="PS51192"/>
    </source>
</evidence>
<evidence type="ECO:0000313" key="13">
    <source>
        <dbReference type="Proteomes" id="UP000003844"/>
    </source>
</evidence>
<comment type="similarity">
    <text evidence="5 7">Belongs to the DEAD box helicase family.</text>
</comment>
<dbReference type="InterPro" id="IPR050079">
    <property type="entry name" value="DEAD_box_RNA_helicase"/>
</dbReference>
<organism evidence="12 13">
    <name type="scientific">Gillisia limnaea (strain DSM 15749 / LMG 21470 / R-8282)</name>
    <dbReference type="NCBI Taxonomy" id="865937"/>
    <lineage>
        <taxon>Bacteria</taxon>
        <taxon>Pseudomonadati</taxon>
        <taxon>Bacteroidota</taxon>
        <taxon>Flavobacteriia</taxon>
        <taxon>Flavobacteriales</taxon>
        <taxon>Flavobacteriaceae</taxon>
        <taxon>Gillisia</taxon>
    </lineage>
</organism>
<accession>H2BVK2</accession>
<feature type="compositionally biased region" description="Basic and acidic residues" evidence="8">
    <location>
        <begin position="546"/>
        <end position="556"/>
    </location>
</feature>
<evidence type="ECO:0000256" key="8">
    <source>
        <dbReference type="SAM" id="MobiDB-lite"/>
    </source>
</evidence>
<dbReference type="GO" id="GO:0003676">
    <property type="term" value="F:nucleic acid binding"/>
    <property type="evidence" value="ECO:0007669"/>
    <property type="project" value="InterPro"/>
</dbReference>
<dbReference type="GO" id="GO:0003724">
    <property type="term" value="F:RNA helicase activity"/>
    <property type="evidence" value="ECO:0007669"/>
    <property type="project" value="InterPro"/>
</dbReference>
<dbReference type="InterPro" id="IPR014014">
    <property type="entry name" value="RNA_helicase_DEAD_Q_motif"/>
</dbReference>
<evidence type="ECO:0000256" key="4">
    <source>
        <dbReference type="ARBA" id="ARBA00022840"/>
    </source>
</evidence>
<evidence type="ECO:0000259" key="10">
    <source>
        <dbReference type="PROSITE" id="PS51194"/>
    </source>
</evidence>
<dbReference type="InterPro" id="IPR044742">
    <property type="entry name" value="DEAD/DEAH_RhlB"/>
</dbReference>
<dbReference type="eggNOG" id="COG0513">
    <property type="taxonomic scope" value="Bacteria"/>
</dbReference>
<dbReference type="PROSITE" id="PS51195">
    <property type="entry name" value="Q_MOTIF"/>
    <property type="match status" value="1"/>
</dbReference>
<evidence type="ECO:0000256" key="2">
    <source>
        <dbReference type="ARBA" id="ARBA00022801"/>
    </source>
</evidence>
<dbReference type="GO" id="GO:0016787">
    <property type="term" value="F:hydrolase activity"/>
    <property type="evidence" value="ECO:0007669"/>
    <property type="project" value="UniProtKB-KW"/>
</dbReference>
<dbReference type="PROSITE" id="PS00039">
    <property type="entry name" value="DEAD_ATP_HELICASE"/>
    <property type="match status" value="1"/>
</dbReference>
<evidence type="ECO:0000256" key="6">
    <source>
        <dbReference type="PROSITE-ProRule" id="PRU00552"/>
    </source>
</evidence>
<dbReference type="Pfam" id="PF00270">
    <property type="entry name" value="DEAD"/>
    <property type="match status" value="1"/>
</dbReference>
<dbReference type="InterPro" id="IPR001650">
    <property type="entry name" value="Helicase_C-like"/>
</dbReference>
<dbReference type="RefSeq" id="WP_006990264.1">
    <property type="nucleotide sequence ID" value="NZ_JH594606.1"/>
</dbReference>
<dbReference type="SMART" id="SM00490">
    <property type="entry name" value="HELICc"/>
    <property type="match status" value="1"/>
</dbReference>
<proteinExistence type="inferred from homology"/>
<dbReference type="InterPro" id="IPR011545">
    <property type="entry name" value="DEAD/DEAH_box_helicase_dom"/>
</dbReference>
<dbReference type="SUPFAM" id="SSF52540">
    <property type="entry name" value="P-loop containing nucleoside triphosphate hydrolases"/>
    <property type="match status" value="1"/>
</dbReference>
<feature type="region of interest" description="Disordered" evidence="8">
    <location>
        <begin position="524"/>
        <end position="606"/>
    </location>
</feature>
<dbReference type="InterPro" id="IPR027417">
    <property type="entry name" value="P-loop_NTPase"/>
</dbReference>
<keyword evidence="2 7" id="KW-0378">Hydrolase</keyword>
<dbReference type="Pfam" id="PF00271">
    <property type="entry name" value="Helicase_C"/>
    <property type="match status" value="1"/>
</dbReference>
<dbReference type="OrthoDB" id="9785240at2"/>
<keyword evidence="3 7" id="KW-0347">Helicase</keyword>
<feature type="short sequence motif" description="Q motif" evidence="6">
    <location>
        <begin position="2"/>
        <end position="30"/>
    </location>
</feature>
<dbReference type="InterPro" id="IPR012677">
    <property type="entry name" value="Nucleotide-bd_a/b_plait_sf"/>
</dbReference>
<dbReference type="InterPro" id="IPR000629">
    <property type="entry name" value="RNA-helicase_DEAD-box_CS"/>
</dbReference>
<sequence>MNKFEQLGLNPAILKAIEDMGFESPSEVQEKAIPILLEKDTDMVALAQTGTGKTAAFGFPLIQKINANSKQTQGLILSPTRELCLQITNELKNYAKHTPGLNTVAIYGGASITDQSRQIQRGAQIIVATPGRMQDMINRKLVDISKIEFCILDEADEMLNMGFFEDITAILSHTPKEKNTWLFSATMPKEVSTIAKKFMRTPVEITVGTKNQGTSNVSHEYYLVNSRDRYAALKRLADANPDIFSVVFCRTKRDTQKVAEQLIEDGYNAAALHGDLSQNQRDLVMKSFRSRQIQMLVATDVAARGIDVDDITHVINYQLPDEPEIYTHRSGRTGRAGKSGVSMVIVSKSELRKIKSIERIIKQPFEQKEIPDGMEICKVQLFHLANDIKNTKINNDIEPYLPGIEEVLNDFSKEELIQKVFSVEFTRFFNYYKNSSDLNSKVSGTRAESSGGGDSTRFFINVGTKDDFDWMTLKDFLKATLDLGRDDVSRVDVKESFSFFNTHSELAEKVISTFQDFQHHGRRISVEISQDTGGGRSSGRSRSSKPRGDFKPRSGGDSRSSGSGDGGGRRRSSKPSEGGESRSSGKGGSRKKNIESSVNRRKSRRS</sequence>
<evidence type="ECO:0000256" key="3">
    <source>
        <dbReference type="ARBA" id="ARBA00022806"/>
    </source>
</evidence>
<dbReference type="PROSITE" id="PS51194">
    <property type="entry name" value="HELICASE_CTER"/>
    <property type="match status" value="1"/>
</dbReference>
<dbReference type="GO" id="GO:0005829">
    <property type="term" value="C:cytosol"/>
    <property type="evidence" value="ECO:0007669"/>
    <property type="project" value="TreeGrafter"/>
</dbReference>
<feature type="domain" description="Helicase C-terminal" evidence="10">
    <location>
        <begin position="216"/>
        <end position="378"/>
    </location>
</feature>
<gene>
    <name evidence="12" type="ORF">Gilli_3357</name>
</gene>
<dbReference type="InterPro" id="IPR005580">
    <property type="entry name" value="DbpA/CsdA_RNA-bd_dom"/>
</dbReference>
<dbReference type="AlphaFoldDB" id="H2BVK2"/>
<dbReference type="Gene3D" id="3.30.70.330">
    <property type="match status" value="1"/>
</dbReference>
<dbReference type="EMBL" id="JH594606">
    <property type="protein sequence ID" value="EHQ03958.1"/>
    <property type="molecule type" value="Genomic_DNA"/>
</dbReference>
<dbReference type="PROSITE" id="PS51192">
    <property type="entry name" value="HELICASE_ATP_BIND_1"/>
    <property type="match status" value="1"/>
</dbReference>
<dbReference type="Gene3D" id="3.40.50.300">
    <property type="entry name" value="P-loop containing nucleotide triphosphate hydrolases"/>
    <property type="match status" value="2"/>
</dbReference>
<feature type="domain" description="Helicase ATP-binding" evidence="9">
    <location>
        <begin position="34"/>
        <end position="205"/>
    </location>
</feature>
<evidence type="ECO:0000256" key="1">
    <source>
        <dbReference type="ARBA" id="ARBA00022741"/>
    </source>
</evidence>
<reference evidence="13" key="1">
    <citation type="journal article" date="2012" name="Stand. Genomic Sci.">
        <title>Genome sequence of the Antarctic rhodopsins-containing flavobacterium Gillisia limnaea type strain (R-8282(T)).</title>
        <authorList>
            <person name="Riedel T."/>
            <person name="Held B."/>
            <person name="Nolan M."/>
            <person name="Lucas S."/>
            <person name="Lapidus A."/>
            <person name="Tice H."/>
            <person name="Del Rio T.G."/>
            <person name="Cheng J.F."/>
            <person name="Han C."/>
            <person name="Tapia R."/>
            <person name="Goodwin L.A."/>
            <person name="Pitluck S."/>
            <person name="Liolios K."/>
            <person name="Mavromatis K."/>
            <person name="Pagani I."/>
            <person name="Ivanova N."/>
            <person name="Mikhailova N."/>
            <person name="Pati A."/>
            <person name="Chen A."/>
            <person name="Palaniappan K."/>
            <person name="Land M."/>
            <person name="Rohde M."/>
            <person name="Tindall B.J."/>
            <person name="Detter J.C."/>
            <person name="Goker M."/>
            <person name="Bristow J."/>
            <person name="Eisen J.A."/>
            <person name="Markowitz V."/>
            <person name="Hugenholtz P."/>
            <person name="Kyrpides N.C."/>
            <person name="Klenk H.P."/>
            <person name="Woyke T."/>
        </authorList>
    </citation>
    <scope>NUCLEOTIDE SEQUENCE [LARGE SCALE GENOMIC DNA]</scope>
    <source>
        <strain evidence="13">DSM 15749 / LMG 21470 / R-8282</strain>
    </source>
</reference>